<keyword evidence="2" id="KW-0805">Transcription regulation</keyword>
<accession>A0ABN2XZ29</accession>
<evidence type="ECO:0000313" key="6">
    <source>
        <dbReference type="EMBL" id="GAA2118966.1"/>
    </source>
</evidence>
<reference evidence="6 7" key="1">
    <citation type="journal article" date="2019" name="Int. J. Syst. Evol. Microbiol.">
        <title>The Global Catalogue of Microorganisms (GCM) 10K type strain sequencing project: providing services to taxonomists for standard genome sequencing and annotation.</title>
        <authorList>
            <consortium name="The Broad Institute Genomics Platform"/>
            <consortium name="The Broad Institute Genome Sequencing Center for Infectious Disease"/>
            <person name="Wu L."/>
            <person name="Ma J."/>
        </authorList>
    </citation>
    <scope>NUCLEOTIDE SEQUENCE [LARGE SCALE GENOMIC DNA]</scope>
    <source>
        <strain evidence="6 7">JCM 16021</strain>
    </source>
</reference>
<comment type="caution">
    <text evidence="6">The sequence shown here is derived from an EMBL/GenBank/DDBJ whole genome shotgun (WGS) entry which is preliminary data.</text>
</comment>
<protein>
    <recommendedName>
        <fullName evidence="5">LysR substrate-binding domain-containing protein</fullName>
    </recommendedName>
</protein>
<evidence type="ECO:0000256" key="2">
    <source>
        <dbReference type="ARBA" id="ARBA00023015"/>
    </source>
</evidence>
<evidence type="ECO:0000256" key="3">
    <source>
        <dbReference type="ARBA" id="ARBA00023125"/>
    </source>
</evidence>
<dbReference type="PANTHER" id="PTHR30346">
    <property type="entry name" value="TRANSCRIPTIONAL DUAL REGULATOR HCAR-RELATED"/>
    <property type="match status" value="1"/>
</dbReference>
<dbReference type="PANTHER" id="PTHR30346:SF0">
    <property type="entry name" value="HCA OPERON TRANSCRIPTIONAL ACTIVATOR HCAR"/>
    <property type="match status" value="1"/>
</dbReference>
<gene>
    <name evidence="6" type="ORF">GCM10009843_11380</name>
</gene>
<evidence type="ECO:0000256" key="4">
    <source>
        <dbReference type="ARBA" id="ARBA00023163"/>
    </source>
</evidence>
<keyword evidence="3" id="KW-0238">DNA-binding</keyword>
<dbReference type="Proteomes" id="UP001500575">
    <property type="component" value="Unassembled WGS sequence"/>
</dbReference>
<name>A0ABN2XZ29_9ACTN</name>
<organism evidence="6 7">
    <name type="scientific">Nocardioides bigeumensis</name>
    <dbReference type="NCBI Taxonomy" id="433657"/>
    <lineage>
        <taxon>Bacteria</taxon>
        <taxon>Bacillati</taxon>
        <taxon>Actinomycetota</taxon>
        <taxon>Actinomycetes</taxon>
        <taxon>Propionibacteriales</taxon>
        <taxon>Nocardioidaceae</taxon>
        <taxon>Nocardioides</taxon>
    </lineage>
</organism>
<keyword evidence="4" id="KW-0804">Transcription</keyword>
<dbReference type="Pfam" id="PF03466">
    <property type="entry name" value="LysR_substrate"/>
    <property type="match status" value="1"/>
</dbReference>
<dbReference type="EMBL" id="BAAAQQ010000002">
    <property type="protein sequence ID" value="GAA2118966.1"/>
    <property type="molecule type" value="Genomic_DNA"/>
</dbReference>
<keyword evidence="7" id="KW-1185">Reference proteome</keyword>
<feature type="domain" description="LysR substrate-binding" evidence="5">
    <location>
        <begin position="13"/>
        <end position="181"/>
    </location>
</feature>
<evidence type="ECO:0000259" key="5">
    <source>
        <dbReference type="Pfam" id="PF03466"/>
    </source>
</evidence>
<dbReference type="Gene3D" id="3.40.190.10">
    <property type="entry name" value="Periplasmic binding protein-like II"/>
    <property type="match status" value="2"/>
</dbReference>
<dbReference type="RefSeq" id="WP_344302671.1">
    <property type="nucleotide sequence ID" value="NZ_BAAAQQ010000002.1"/>
</dbReference>
<evidence type="ECO:0000256" key="1">
    <source>
        <dbReference type="ARBA" id="ARBA00009437"/>
    </source>
</evidence>
<dbReference type="InterPro" id="IPR005119">
    <property type="entry name" value="LysR_subst-bd"/>
</dbReference>
<comment type="similarity">
    <text evidence="1">Belongs to the LysR transcriptional regulatory family.</text>
</comment>
<dbReference type="SUPFAM" id="SSF53850">
    <property type="entry name" value="Periplasmic binding protein-like II"/>
    <property type="match status" value="1"/>
</dbReference>
<evidence type="ECO:0000313" key="7">
    <source>
        <dbReference type="Proteomes" id="UP001500575"/>
    </source>
</evidence>
<sequence length="189" mass="20640">MRLGFVPGVMPDRWARTWRERHPRASFELVPVAAEEAEAALRSGALDMALLRLPVDRRDLHVVVLYSEDPVVVVARDHVASVYDEVSAADLADEQFVLGPPQGLVPVAGQLAFPAMSVKEAVEVAASGGGVVVLPLSLARLHHRKDVRHVRVSDLPGTEVALAWLISRDDDETQDFVGVVRGRTTRSSR</sequence>
<proteinExistence type="inferred from homology"/>